<keyword evidence="3" id="KW-1185">Reference proteome</keyword>
<dbReference type="GO" id="GO:0005524">
    <property type="term" value="F:ATP binding"/>
    <property type="evidence" value="ECO:0007669"/>
    <property type="project" value="UniProtKB-KW"/>
</dbReference>
<dbReference type="Gene3D" id="1.10.8.730">
    <property type="match status" value="1"/>
</dbReference>
<gene>
    <name evidence="2" type="ORF">SAMN06295970_11858</name>
</gene>
<keyword evidence="2" id="KW-0067">ATP-binding</keyword>
<evidence type="ECO:0000259" key="1">
    <source>
        <dbReference type="Pfam" id="PF19044"/>
    </source>
</evidence>
<dbReference type="InterPro" id="IPR027417">
    <property type="entry name" value="P-loop_NTPase"/>
</dbReference>
<dbReference type="Proteomes" id="UP001158049">
    <property type="component" value="Unassembled WGS sequence"/>
</dbReference>
<sequence length="814" mass="91401">MLSFFKSSKAARQPVLIDGDRKSVPFEKLTVRACDTDSNIFYMSDGKEFYLGACYTGLPIAGADAATVDKFKSALSMQLPPGSFIQFALLSSPDVESYLDRYLTNKEYATPILSELAKSHAAHFRDGIDKALVNTSGVLLNRQRIMLTIKVPCPSPIPTEAHIHAARETTDRFYEAVRATGIHLEVVGPQQYLHIMRLITHLWEKPESNYNDQVPLREQVYYPADSINFSDKNTISFHEDQFFAKAMSVKFFPKRARLSVMNQLIGDAHGLTNQVTDPFYMVMTLHYPDQVAKGEWVKGRSAMINHQVFGPTAHMIPVLGYKKAGIDTLVHEMEGRGGILCEMNFTVFLFSRSKERLNKLTAGLQAYYSSIGFEMREDRRILEPLWNNVLPLNTTREGIRNLYRFHTMAISHAVQFLPIFGDWGGTGPSGATLLMSRRGQPVLFDLFESHTNFNAVVFAESGAGKSFFTQQLVSDYLAEGAKVWVIDTGRSYEKLANVNDGTFIEFDTESDICLNPFTHIDGNLDEEMDILKAMIAKMAAPEEVLDDYRMALLEQAITTTYKKYGPASTITAVADCCIQSPDPEAQRLGKQLFPFAGGAYTRWFDGENNLNMDNAFVVLELQELKSKKALQQVILLQLMARINHEIFLTHGRRKILILEEAWESLNDPVMGKAMEAVYRKARKHDAAVIVVTQSVADLYGSPNARAIYENSAWQLILKQKGESIDSAIEGKQFKIDDYGAYMLKSVHTNSGKYSEVMIKQSESDWGIARLVVSPFTQVLFSTKGAERDVILDAMKRGESATSAIHNFLEHRQAA</sequence>
<dbReference type="NCBIfam" id="TIGR02746">
    <property type="entry name" value="TraC-F-type"/>
    <property type="match status" value="1"/>
</dbReference>
<dbReference type="InterPro" id="IPR043964">
    <property type="entry name" value="P-loop_TraG"/>
</dbReference>
<evidence type="ECO:0000313" key="2">
    <source>
        <dbReference type="EMBL" id="SMP72552.1"/>
    </source>
</evidence>
<dbReference type="Pfam" id="PF11130">
    <property type="entry name" value="TraC_F_IV"/>
    <property type="match status" value="1"/>
</dbReference>
<organism evidence="2 3">
    <name type="scientific">Noviherbaspirillum suwonense</name>
    <dbReference type="NCBI Taxonomy" id="1224511"/>
    <lineage>
        <taxon>Bacteria</taxon>
        <taxon>Pseudomonadati</taxon>
        <taxon>Pseudomonadota</taxon>
        <taxon>Betaproteobacteria</taxon>
        <taxon>Burkholderiales</taxon>
        <taxon>Oxalobacteraceae</taxon>
        <taxon>Noviherbaspirillum</taxon>
    </lineage>
</organism>
<dbReference type="EMBL" id="FXUL01000018">
    <property type="protein sequence ID" value="SMP72552.1"/>
    <property type="molecule type" value="Genomic_DNA"/>
</dbReference>
<dbReference type="Gene3D" id="3.40.50.300">
    <property type="entry name" value="P-loop containing nucleotide triphosphate hydrolases"/>
    <property type="match status" value="1"/>
</dbReference>
<dbReference type="InterPro" id="IPR025955">
    <property type="entry name" value="TraC/Conjuga_ATPase"/>
</dbReference>
<dbReference type="PANTHER" id="PTHR38467:SF1">
    <property type="entry name" value="CONJUGATIVE TRANSFER: ASSEMBLY"/>
    <property type="match status" value="1"/>
</dbReference>
<dbReference type="InterPro" id="IPR014117">
    <property type="entry name" value="TraC-F-type"/>
</dbReference>
<dbReference type="RefSeq" id="WP_283444110.1">
    <property type="nucleotide sequence ID" value="NZ_FXUL01000018.1"/>
</dbReference>
<reference evidence="2 3" key="1">
    <citation type="submission" date="2017-05" db="EMBL/GenBank/DDBJ databases">
        <authorList>
            <person name="Varghese N."/>
            <person name="Submissions S."/>
        </authorList>
    </citation>
    <scope>NUCLEOTIDE SEQUENCE [LARGE SCALE GENOMIC DNA]</scope>
    <source>
        <strain evidence="2 3">DSM 26001</strain>
    </source>
</reference>
<dbReference type="InterPro" id="IPR053155">
    <property type="entry name" value="F-pilin_assembly_TraC"/>
</dbReference>
<accession>A0ABY1QIU0</accession>
<comment type="caution">
    <text evidence="2">The sequence shown here is derived from an EMBL/GenBank/DDBJ whole genome shotgun (WGS) entry which is preliminary data.</text>
</comment>
<name>A0ABY1QIU0_9BURK</name>
<proteinExistence type="predicted"/>
<dbReference type="SUPFAM" id="SSF52540">
    <property type="entry name" value="P-loop containing nucleoside triphosphate hydrolases"/>
    <property type="match status" value="1"/>
</dbReference>
<dbReference type="PANTHER" id="PTHR38467">
    <property type="match status" value="1"/>
</dbReference>
<evidence type="ECO:0000313" key="3">
    <source>
        <dbReference type="Proteomes" id="UP001158049"/>
    </source>
</evidence>
<feature type="domain" description="TraG P-loop" evidence="1">
    <location>
        <begin position="438"/>
        <end position="808"/>
    </location>
</feature>
<keyword evidence="2" id="KW-0547">Nucleotide-binding</keyword>
<dbReference type="Pfam" id="PF19044">
    <property type="entry name" value="P-loop_TraG"/>
    <property type="match status" value="1"/>
</dbReference>
<protein>
    <submittedName>
        <fullName evidence="2">Conjugal transfer ATP-binding protein TraC</fullName>
    </submittedName>
</protein>